<gene>
    <name evidence="1" type="ORF">IC229_22260</name>
</gene>
<proteinExistence type="predicted"/>
<dbReference type="RefSeq" id="WP_190889233.1">
    <property type="nucleotide sequence ID" value="NZ_JACWZY010000021.1"/>
</dbReference>
<dbReference type="Proteomes" id="UP000598820">
    <property type="component" value="Unassembled WGS sequence"/>
</dbReference>
<dbReference type="EMBL" id="JACWZY010000021">
    <property type="protein sequence ID" value="MBD2703384.1"/>
    <property type="molecule type" value="Genomic_DNA"/>
</dbReference>
<comment type="caution">
    <text evidence="1">The sequence shown here is derived from an EMBL/GenBank/DDBJ whole genome shotgun (WGS) entry which is preliminary data.</text>
</comment>
<protein>
    <submittedName>
        <fullName evidence="1">DUF3872 domain-containing protein</fullName>
    </submittedName>
</protein>
<dbReference type="PROSITE" id="PS51257">
    <property type="entry name" value="PROKAR_LIPOPROTEIN"/>
    <property type="match status" value="1"/>
</dbReference>
<evidence type="ECO:0000313" key="1">
    <source>
        <dbReference type="EMBL" id="MBD2703384.1"/>
    </source>
</evidence>
<keyword evidence="2" id="KW-1185">Reference proteome</keyword>
<organism evidence="1 2">
    <name type="scientific">Spirosoma profusum</name>
    <dbReference type="NCBI Taxonomy" id="2771354"/>
    <lineage>
        <taxon>Bacteria</taxon>
        <taxon>Pseudomonadati</taxon>
        <taxon>Bacteroidota</taxon>
        <taxon>Cytophagia</taxon>
        <taxon>Cytophagales</taxon>
        <taxon>Cytophagaceae</taxon>
        <taxon>Spirosoma</taxon>
    </lineage>
</organism>
<reference evidence="1" key="1">
    <citation type="submission" date="2020-09" db="EMBL/GenBank/DDBJ databases">
        <authorList>
            <person name="Kim M.K."/>
        </authorList>
    </citation>
    <scope>NUCLEOTIDE SEQUENCE</scope>
    <source>
        <strain evidence="1">BT702</strain>
    </source>
</reference>
<name>A0A926XYN5_9BACT</name>
<accession>A0A926XYN5</accession>
<dbReference type="InterPro" id="IPR038707">
    <property type="entry name" value="TraQ_sf"/>
</dbReference>
<sequence>MKTWLCLTGLVLFLGCQTETLDIRANYRIKLNAASPGATLKLHQPYALSLELSTDSYYQKYGYQLQFYQQSGLGKLERTNDKEKTSVLQKVAVSLPLGLSAWQYTPKAIGSSQVVLVAQQERGYTQPDTVRLLFQVMP</sequence>
<dbReference type="AlphaFoldDB" id="A0A926XYN5"/>
<evidence type="ECO:0000313" key="2">
    <source>
        <dbReference type="Proteomes" id="UP000598820"/>
    </source>
</evidence>
<dbReference type="Gene3D" id="2.60.40.2410">
    <property type="entry name" value="Uncharacterised protein PF12988, DUF3872"/>
    <property type="match status" value="1"/>
</dbReference>